<keyword evidence="5" id="KW-1185">Reference proteome</keyword>
<feature type="compositionally biased region" description="Low complexity" evidence="3">
    <location>
        <begin position="198"/>
        <end position="210"/>
    </location>
</feature>
<dbReference type="PANTHER" id="PTHR21551:SF0">
    <property type="entry name" value="PROTEIN ASSOCIATED WITH TOPO II RELATED-1, ISOFORM A"/>
    <property type="match status" value="1"/>
</dbReference>
<dbReference type="GO" id="GO:0000932">
    <property type="term" value="C:P-body"/>
    <property type="evidence" value="ECO:0007669"/>
    <property type="project" value="UniProtKB-SubCell"/>
</dbReference>
<keyword evidence="2" id="KW-0963">Cytoplasm</keyword>
<dbReference type="GO" id="GO:0033962">
    <property type="term" value="P:P-body assembly"/>
    <property type="evidence" value="ECO:0007669"/>
    <property type="project" value="TreeGrafter"/>
</dbReference>
<feature type="compositionally biased region" description="Pro residues" evidence="3">
    <location>
        <begin position="266"/>
        <end position="286"/>
    </location>
</feature>
<feature type="compositionally biased region" description="Low complexity" evidence="3">
    <location>
        <begin position="79"/>
        <end position="103"/>
    </location>
</feature>
<evidence type="ECO:0000313" key="5">
    <source>
        <dbReference type="Proteomes" id="UP000237271"/>
    </source>
</evidence>
<accession>A0A2P4Y6F9</accession>
<feature type="region of interest" description="Disordered" evidence="3">
    <location>
        <begin position="79"/>
        <end position="286"/>
    </location>
</feature>
<feature type="compositionally biased region" description="Pro residues" evidence="3">
    <location>
        <begin position="180"/>
        <end position="197"/>
    </location>
</feature>
<feature type="non-terminal residue" evidence="4">
    <location>
        <position position="380"/>
    </location>
</feature>
<protein>
    <submittedName>
        <fullName evidence="4">Uncharacterized protein</fullName>
    </submittedName>
</protein>
<feature type="compositionally biased region" description="Low complexity" evidence="3">
    <location>
        <begin position="219"/>
        <end position="230"/>
    </location>
</feature>
<evidence type="ECO:0000256" key="3">
    <source>
        <dbReference type="SAM" id="MobiDB-lite"/>
    </source>
</evidence>
<evidence type="ECO:0000256" key="2">
    <source>
        <dbReference type="ARBA" id="ARBA00022490"/>
    </source>
</evidence>
<organism evidence="4 5">
    <name type="scientific">Phytophthora palmivora</name>
    <dbReference type="NCBI Taxonomy" id="4796"/>
    <lineage>
        <taxon>Eukaryota</taxon>
        <taxon>Sar</taxon>
        <taxon>Stramenopiles</taxon>
        <taxon>Oomycota</taxon>
        <taxon>Peronosporomycetes</taxon>
        <taxon>Peronosporales</taxon>
        <taxon>Peronosporaceae</taxon>
        <taxon>Phytophthora</taxon>
    </lineage>
</organism>
<proteinExistence type="predicted"/>
<dbReference type="OrthoDB" id="167812at2759"/>
<dbReference type="InterPro" id="IPR039900">
    <property type="entry name" value="Pat1-like"/>
</dbReference>
<name>A0A2P4Y6F9_9STRA</name>
<feature type="compositionally biased region" description="Pro residues" evidence="3">
    <location>
        <begin position="231"/>
        <end position="246"/>
    </location>
</feature>
<dbReference type="GO" id="GO:0000290">
    <property type="term" value="P:deadenylation-dependent decapping of nuclear-transcribed mRNA"/>
    <property type="evidence" value="ECO:0007669"/>
    <property type="project" value="InterPro"/>
</dbReference>
<comment type="subcellular location">
    <subcellularLocation>
        <location evidence="1">Cytoplasm</location>
        <location evidence="1">P-body</location>
    </subcellularLocation>
</comment>
<dbReference type="EMBL" id="NCKW01005152">
    <property type="protein sequence ID" value="POM73393.1"/>
    <property type="molecule type" value="Genomic_DNA"/>
</dbReference>
<evidence type="ECO:0000313" key="4">
    <source>
        <dbReference type="EMBL" id="POM73393.1"/>
    </source>
</evidence>
<comment type="caution">
    <text evidence="4">The sequence shown here is derived from an EMBL/GenBank/DDBJ whole genome shotgun (WGS) entry which is preliminary data.</text>
</comment>
<dbReference type="Proteomes" id="UP000237271">
    <property type="component" value="Unassembled WGS sequence"/>
</dbReference>
<reference evidence="4 5" key="1">
    <citation type="journal article" date="2017" name="Genome Biol. Evol.">
        <title>Phytophthora megakarya and P. palmivora, closely related causal agents of cacao black pod rot, underwent increases in genome sizes and gene numbers by different mechanisms.</title>
        <authorList>
            <person name="Ali S.S."/>
            <person name="Shao J."/>
            <person name="Lary D.J."/>
            <person name="Kronmiller B."/>
            <person name="Shen D."/>
            <person name="Strem M.D."/>
            <person name="Amoako-Attah I."/>
            <person name="Akrofi A.Y."/>
            <person name="Begoude B.A."/>
            <person name="Ten Hoopen G.M."/>
            <person name="Coulibaly K."/>
            <person name="Kebe B.I."/>
            <person name="Melnick R.L."/>
            <person name="Guiltinan M.J."/>
            <person name="Tyler B.M."/>
            <person name="Meinhardt L.W."/>
            <person name="Bailey B.A."/>
        </authorList>
    </citation>
    <scope>NUCLEOTIDE SEQUENCE [LARGE SCALE GENOMIC DNA]</scope>
    <source>
        <strain evidence="5">sbr112.9</strain>
    </source>
</reference>
<dbReference type="PANTHER" id="PTHR21551">
    <property type="entry name" value="TOPOISOMERASE II-ASSOCIATED PROTEIN PAT1"/>
    <property type="match status" value="1"/>
</dbReference>
<dbReference type="GO" id="GO:0003723">
    <property type="term" value="F:RNA binding"/>
    <property type="evidence" value="ECO:0007669"/>
    <property type="project" value="TreeGrafter"/>
</dbReference>
<evidence type="ECO:0000256" key="1">
    <source>
        <dbReference type="ARBA" id="ARBA00004201"/>
    </source>
</evidence>
<gene>
    <name evidence="4" type="ORF">PHPALM_9761</name>
</gene>
<sequence length="380" mass="40505">MASEDSLFGSSMDGLPAFFTNGSVDDTKYESLLADLRAHDLLGPVESGAQASDAGGSSLFFNDAFSAVFMGNFQSGAGNKANSGASGRAPPGLSAPPGLAAPSEDLKWARGQQEFSRLEEKFHGSTVEKTGSSTAGRAPPPGLSLEQDSELDESQVPGLSGLGLDDDDSPGDAAPSSKQAPPPLPQAPPVPAPPMPPAQNAQPPNAWGAPPMAPPMSPPNQQQQQQIHPQFMPPPPPHMQGQPPHPMYMQGPPQGPPMPQGMYAGGPPPPPQFFGRGPPPPMRPPFPGAFGRNGVPHQPPQMHPPAFKMMTPRDVNFVMQQQMKWLRSSDPFSDDYYFHNYMQKRARAGVPGRPSVPLPSWKLQHVKSVDPHDVQREVKS</sequence>
<dbReference type="AlphaFoldDB" id="A0A2P4Y6F9"/>